<comment type="caution">
    <text evidence="2">The sequence shown here is derived from an EMBL/GenBank/DDBJ whole genome shotgun (WGS) entry which is preliminary data.</text>
</comment>
<feature type="region of interest" description="Disordered" evidence="1">
    <location>
        <begin position="297"/>
        <end position="330"/>
    </location>
</feature>
<evidence type="ECO:0000313" key="3">
    <source>
        <dbReference type="Proteomes" id="UP000324629"/>
    </source>
</evidence>
<dbReference type="Gene3D" id="3.80.10.10">
    <property type="entry name" value="Ribonuclease Inhibitor"/>
    <property type="match status" value="1"/>
</dbReference>
<dbReference type="SUPFAM" id="SSF52047">
    <property type="entry name" value="RNI-like"/>
    <property type="match status" value="1"/>
</dbReference>
<accession>A0A5J4NJN2</accession>
<organism evidence="2 3">
    <name type="scientific">Paragonimus westermani</name>
    <dbReference type="NCBI Taxonomy" id="34504"/>
    <lineage>
        <taxon>Eukaryota</taxon>
        <taxon>Metazoa</taxon>
        <taxon>Spiralia</taxon>
        <taxon>Lophotrochozoa</taxon>
        <taxon>Platyhelminthes</taxon>
        <taxon>Trematoda</taxon>
        <taxon>Digenea</taxon>
        <taxon>Plagiorchiida</taxon>
        <taxon>Troglotremata</taxon>
        <taxon>Troglotrematidae</taxon>
        <taxon>Paragonimus</taxon>
    </lineage>
</organism>
<gene>
    <name evidence="2" type="ORF">DEA37_0012663</name>
</gene>
<protein>
    <submittedName>
        <fullName evidence="2">Uncharacterized protein</fullName>
    </submittedName>
</protein>
<dbReference type="InterPro" id="IPR032675">
    <property type="entry name" value="LRR_dom_sf"/>
</dbReference>
<sequence length="330" mass="37574">MRYPNLRPFRRLIENLYCKRGLTSGVFSKDDEGFTRSIYCKPETREVLRDGKPVKIFTGLVDSSVEPVGDQFVTLHMKLTYKHDLDFAALRRWVHEKVKQRNRLKQIVSNSTIEHLGLDLAVAHMVCNIGGRVQFVGSDKWFFRFAGLPPELPGEYVGDLRLQSIDLSGTNVVYEGFELLPQLRELQFLRLRRCLHVNDFCMSRVGRINSLVLLDVGECPRLTSKGLATLTQLKNLRHLLVHNNPLMEDKELVCLLLEDHLPKLFIDGVNYLGELPRESQRSIIALIAGETASIDCKDNAQQSPGQTGEAGLVERREATSEIQEYRRVSA</sequence>
<keyword evidence="3" id="KW-1185">Reference proteome</keyword>
<dbReference type="AlphaFoldDB" id="A0A5J4NJN2"/>
<feature type="compositionally biased region" description="Basic and acidic residues" evidence="1">
    <location>
        <begin position="312"/>
        <end position="330"/>
    </location>
</feature>
<evidence type="ECO:0000256" key="1">
    <source>
        <dbReference type="SAM" id="MobiDB-lite"/>
    </source>
</evidence>
<name>A0A5J4NJN2_9TREM</name>
<proteinExistence type="predicted"/>
<dbReference type="Proteomes" id="UP000324629">
    <property type="component" value="Unassembled WGS sequence"/>
</dbReference>
<evidence type="ECO:0000313" key="2">
    <source>
        <dbReference type="EMBL" id="KAA3675767.1"/>
    </source>
</evidence>
<dbReference type="EMBL" id="QNGE01002325">
    <property type="protein sequence ID" value="KAA3675767.1"/>
    <property type="molecule type" value="Genomic_DNA"/>
</dbReference>
<reference evidence="2 3" key="1">
    <citation type="journal article" date="2019" name="Gigascience">
        <title>Whole-genome sequence of the oriental lung fluke Paragonimus westermani.</title>
        <authorList>
            <person name="Oey H."/>
            <person name="Zakrzewski M."/>
            <person name="Narain K."/>
            <person name="Devi K.R."/>
            <person name="Agatsuma T."/>
            <person name="Nawaratna S."/>
            <person name="Gobert G.N."/>
            <person name="Jones M.K."/>
            <person name="Ragan M.A."/>
            <person name="McManus D.P."/>
            <person name="Krause L."/>
        </authorList>
    </citation>
    <scope>NUCLEOTIDE SEQUENCE [LARGE SCALE GENOMIC DNA]</scope>
    <source>
        <strain evidence="2 3">IND2009</strain>
    </source>
</reference>